<reference evidence="1" key="1">
    <citation type="submission" date="2020-06" db="EMBL/GenBank/DDBJ databases">
        <authorList>
            <person name="Li T."/>
            <person name="Hu X."/>
            <person name="Zhang T."/>
            <person name="Song X."/>
            <person name="Zhang H."/>
            <person name="Dai N."/>
            <person name="Sheng W."/>
            <person name="Hou X."/>
            <person name="Wei L."/>
        </authorList>
    </citation>
    <scope>NUCLEOTIDE SEQUENCE</scope>
    <source>
        <strain evidence="1">3651</strain>
        <tissue evidence="1">Leaf</tissue>
    </source>
</reference>
<sequence length="101" mass="11388">MVITPEPLVQLTYGPVFRLRNHHPMADDNVNWADGSPTHGSQGYTTFRRSNSYSFDGSLPRICRCGHQVVVRTSWTNSNPSRRFRGCPGAEVSMPNFDYAL</sequence>
<gene>
    <name evidence="1" type="ORF">Salat_0662200</name>
</gene>
<name>A0AAE1YRT9_9LAMI</name>
<keyword evidence="2" id="KW-1185">Reference proteome</keyword>
<proteinExistence type="predicted"/>
<protein>
    <submittedName>
        <fullName evidence="1">Uncharacterized protein</fullName>
    </submittedName>
</protein>
<comment type="caution">
    <text evidence="1">The sequence shown here is derived from an EMBL/GenBank/DDBJ whole genome shotgun (WGS) entry which is preliminary data.</text>
</comment>
<dbReference type="Proteomes" id="UP001293254">
    <property type="component" value="Unassembled WGS sequence"/>
</dbReference>
<reference evidence="1" key="2">
    <citation type="journal article" date="2024" name="Plant">
        <title>Genomic evolution and insights into agronomic trait innovations of Sesamum species.</title>
        <authorList>
            <person name="Miao H."/>
            <person name="Wang L."/>
            <person name="Qu L."/>
            <person name="Liu H."/>
            <person name="Sun Y."/>
            <person name="Le M."/>
            <person name="Wang Q."/>
            <person name="Wei S."/>
            <person name="Zheng Y."/>
            <person name="Lin W."/>
            <person name="Duan Y."/>
            <person name="Cao H."/>
            <person name="Xiong S."/>
            <person name="Wang X."/>
            <person name="Wei L."/>
            <person name="Li C."/>
            <person name="Ma Q."/>
            <person name="Ju M."/>
            <person name="Zhao R."/>
            <person name="Li G."/>
            <person name="Mu C."/>
            <person name="Tian Q."/>
            <person name="Mei H."/>
            <person name="Zhang T."/>
            <person name="Gao T."/>
            <person name="Zhang H."/>
        </authorList>
    </citation>
    <scope>NUCLEOTIDE SEQUENCE</scope>
    <source>
        <strain evidence="1">3651</strain>
    </source>
</reference>
<evidence type="ECO:0000313" key="1">
    <source>
        <dbReference type="EMBL" id="KAK4434992.1"/>
    </source>
</evidence>
<evidence type="ECO:0000313" key="2">
    <source>
        <dbReference type="Proteomes" id="UP001293254"/>
    </source>
</evidence>
<accession>A0AAE1YRT9</accession>
<dbReference type="EMBL" id="JACGWO010000002">
    <property type="protein sequence ID" value="KAK4434992.1"/>
    <property type="molecule type" value="Genomic_DNA"/>
</dbReference>
<dbReference type="AlphaFoldDB" id="A0AAE1YRT9"/>
<organism evidence="1 2">
    <name type="scientific">Sesamum alatum</name>
    <dbReference type="NCBI Taxonomy" id="300844"/>
    <lineage>
        <taxon>Eukaryota</taxon>
        <taxon>Viridiplantae</taxon>
        <taxon>Streptophyta</taxon>
        <taxon>Embryophyta</taxon>
        <taxon>Tracheophyta</taxon>
        <taxon>Spermatophyta</taxon>
        <taxon>Magnoliopsida</taxon>
        <taxon>eudicotyledons</taxon>
        <taxon>Gunneridae</taxon>
        <taxon>Pentapetalae</taxon>
        <taxon>asterids</taxon>
        <taxon>lamiids</taxon>
        <taxon>Lamiales</taxon>
        <taxon>Pedaliaceae</taxon>
        <taxon>Sesamum</taxon>
    </lineage>
</organism>